<protein>
    <recommendedName>
        <fullName evidence="2">PITH domain-containing protein</fullName>
    </recommendedName>
</protein>
<dbReference type="GO" id="GO:0005737">
    <property type="term" value="C:cytoplasm"/>
    <property type="evidence" value="ECO:0007669"/>
    <property type="project" value="UniProtKB-ARBA"/>
</dbReference>
<feature type="domain" description="PITH" evidence="2">
    <location>
        <begin position="14"/>
        <end position="190"/>
    </location>
</feature>
<dbReference type="SUPFAM" id="SSF49785">
    <property type="entry name" value="Galactose-binding domain-like"/>
    <property type="match status" value="1"/>
</dbReference>
<dbReference type="HOGENOM" id="CLU_072377_1_0_1"/>
<evidence type="ECO:0000259" key="2">
    <source>
        <dbReference type="PROSITE" id="PS51532"/>
    </source>
</evidence>
<sequence length="190" mass="21092">MASTKPSGSLGSTNRDDSVTGDISLLEYLDLPQLNCLNEADEHKFKPIVTTKSRNTTDSYLLSDADDQLLLNIPFNQAVRVRSVVLQSRSEVQAPKSIKLFVNRPSLGFEDVEDASEPEAAQVLTLRAEDVKQGNRIVLRYVRFQAVNSLHIFVQSNQGGDEESRIDVLEVFGVPVETTKDLSGLKKQEE</sequence>
<evidence type="ECO:0000313" key="4">
    <source>
        <dbReference type="Proteomes" id="UP000054166"/>
    </source>
</evidence>
<dbReference type="OrthoDB" id="10263751at2759"/>
<accession>A0A0C3EXJ7</accession>
<organism evidence="3 4">
    <name type="scientific">Piloderma croceum (strain F 1598)</name>
    <dbReference type="NCBI Taxonomy" id="765440"/>
    <lineage>
        <taxon>Eukaryota</taxon>
        <taxon>Fungi</taxon>
        <taxon>Dikarya</taxon>
        <taxon>Basidiomycota</taxon>
        <taxon>Agaricomycotina</taxon>
        <taxon>Agaricomycetes</taxon>
        <taxon>Agaricomycetidae</taxon>
        <taxon>Atheliales</taxon>
        <taxon>Atheliaceae</taxon>
        <taxon>Piloderma</taxon>
    </lineage>
</organism>
<dbReference type="InterPro" id="IPR045099">
    <property type="entry name" value="PITH1-like"/>
</dbReference>
<dbReference type="InterPro" id="IPR010400">
    <property type="entry name" value="PITH_dom"/>
</dbReference>
<dbReference type="InParanoid" id="A0A0C3EXJ7"/>
<reference evidence="4" key="2">
    <citation type="submission" date="2015-01" db="EMBL/GenBank/DDBJ databases">
        <title>Evolutionary Origins and Diversification of the Mycorrhizal Mutualists.</title>
        <authorList>
            <consortium name="DOE Joint Genome Institute"/>
            <consortium name="Mycorrhizal Genomics Consortium"/>
            <person name="Kohler A."/>
            <person name="Kuo A."/>
            <person name="Nagy L.G."/>
            <person name="Floudas D."/>
            <person name="Copeland A."/>
            <person name="Barry K.W."/>
            <person name="Cichocki N."/>
            <person name="Veneault-Fourrey C."/>
            <person name="LaButti K."/>
            <person name="Lindquist E.A."/>
            <person name="Lipzen A."/>
            <person name="Lundell T."/>
            <person name="Morin E."/>
            <person name="Murat C."/>
            <person name="Riley R."/>
            <person name="Ohm R."/>
            <person name="Sun H."/>
            <person name="Tunlid A."/>
            <person name="Henrissat B."/>
            <person name="Grigoriev I.V."/>
            <person name="Hibbett D.S."/>
            <person name="Martin F."/>
        </authorList>
    </citation>
    <scope>NUCLEOTIDE SEQUENCE [LARGE SCALE GENOMIC DNA]</scope>
    <source>
        <strain evidence="4">F 1598</strain>
    </source>
</reference>
<reference evidence="3 4" key="1">
    <citation type="submission" date="2014-04" db="EMBL/GenBank/DDBJ databases">
        <authorList>
            <consortium name="DOE Joint Genome Institute"/>
            <person name="Kuo A."/>
            <person name="Tarkka M."/>
            <person name="Buscot F."/>
            <person name="Kohler A."/>
            <person name="Nagy L.G."/>
            <person name="Floudas D."/>
            <person name="Copeland A."/>
            <person name="Barry K.W."/>
            <person name="Cichocki N."/>
            <person name="Veneault-Fourrey C."/>
            <person name="LaButti K."/>
            <person name="Lindquist E.A."/>
            <person name="Lipzen A."/>
            <person name="Lundell T."/>
            <person name="Morin E."/>
            <person name="Murat C."/>
            <person name="Sun H."/>
            <person name="Tunlid A."/>
            <person name="Henrissat B."/>
            <person name="Grigoriev I.V."/>
            <person name="Hibbett D.S."/>
            <person name="Martin F."/>
            <person name="Nordberg H.P."/>
            <person name="Cantor M.N."/>
            <person name="Hua S.X."/>
        </authorList>
    </citation>
    <scope>NUCLEOTIDE SEQUENCE [LARGE SCALE GENOMIC DNA]</scope>
    <source>
        <strain evidence="3 4">F 1598</strain>
    </source>
</reference>
<dbReference type="PANTHER" id="PTHR12175">
    <property type="entry name" value="AD039 HT014 THIOREDOXIN FAMILY TRP26"/>
    <property type="match status" value="1"/>
</dbReference>
<dbReference type="EMBL" id="KN833127">
    <property type="protein sequence ID" value="KIM72491.1"/>
    <property type="molecule type" value="Genomic_DNA"/>
</dbReference>
<gene>
    <name evidence="3" type="ORF">PILCRDRAFT_829691</name>
</gene>
<dbReference type="InterPro" id="IPR008979">
    <property type="entry name" value="Galactose-bd-like_sf"/>
</dbReference>
<dbReference type="Proteomes" id="UP000054166">
    <property type="component" value="Unassembled WGS sequence"/>
</dbReference>
<proteinExistence type="inferred from homology"/>
<keyword evidence="4" id="KW-1185">Reference proteome</keyword>
<dbReference type="AlphaFoldDB" id="A0A0C3EXJ7"/>
<dbReference type="STRING" id="765440.A0A0C3EXJ7"/>
<dbReference type="Pfam" id="PF06201">
    <property type="entry name" value="PITH"/>
    <property type="match status" value="1"/>
</dbReference>
<dbReference type="FunCoup" id="A0A0C3EXJ7">
    <property type="interactions" value="653"/>
</dbReference>
<dbReference type="Gene3D" id="2.60.120.470">
    <property type="entry name" value="PITH domain"/>
    <property type="match status" value="1"/>
</dbReference>
<dbReference type="InterPro" id="IPR037047">
    <property type="entry name" value="PITH_dom_sf"/>
</dbReference>
<dbReference type="PROSITE" id="PS51532">
    <property type="entry name" value="PITH"/>
    <property type="match status" value="1"/>
</dbReference>
<evidence type="ECO:0000256" key="1">
    <source>
        <dbReference type="ARBA" id="ARBA00025788"/>
    </source>
</evidence>
<comment type="similarity">
    <text evidence="1">Belongs to the PITHD1 family.</text>
</comment>
<dbReference type="PANTHER" id="PTHR12175:SF5">
    <property type="entry name" value="OS03G0795500 PROTEIN"/>
    <property type="match status" value="1"/>
</dbReference>
<evidence type="ECO:0000313" key="3">
    <source>
        <dbReference type="EMBL" id="KIM72491.1"/>
    </source>
</evidence>
<name>A0A0C3EXJ7_PILCF</name>